<feature type="compositionally biased region" description="Polar residues" evidence="1">
    <location>
        <begin position="68"/>
        <end position="82"/>
    </location>
</feature>
<evidence type="ECO:0000256" key="1">
    <source>
        <dbReference type="SAM" id="MobiDB-lite"/>
    </source>
</evidence>
<reference evidence="2 3" key="1">
    <citation type="journal article" date="2023" name="Nucleic Acids Res.">
        <title>The hologenome of Daphnia magna reveals possible DNA methylation and microbiome-mediated evolution of the host genome.</title>
        <authorList>
            <person name="Chaturvedi A."/>
            <person name="Li X."/>
            <person name="Dhandapani V."/>
            <person name="Marshall H."/>
            <person name="Kissane S."/>
            <person name="Cuenca-Cambronero M."/>
            <person name="Asole G."/>
            <person name="Calvet F."/>
            <person name="Ruiz-Romero M."/>
            <person name="Marangio P."/>
            <person name="Guigo R."/>
            <person name="Rago D."/>
            <person name="Mirbahai L."/>
            <person name="Eastwood N."/>
            <person name="Colbourne J.K."/>
            <person name="Zhou J."/>
            <person name="Mallon E."/>
            <person name="Orsini L."/>
        </authorList>
    </citation>
    <scope>NUCLEOTIDE SEQUENCE [LARGE SCALE GENOMIC DNA]</scope>
    <source>
        <strain evidence="2">LRV0_1</strain>
    </source>
</reference>
<accession>A0ABQ9ZPV7</accession>
<keyword evidence="3" id="KW-1185">Reference proteome</keyword>
<evidence type="ECO:0000313" key="3">
    <source>
        <dbReference type="Proteomes" id="UP001234178"/>
    </source>
</evidence>
<gene>
    <name evidence="2" type="ORF">OUZ56_027469</name>
</gene>
<organism evidence="2 3">
    <name type="scientific">Daphnia magna</name>
    <dbReference type="NCBI Taxonomy" id="35525"/>
    <lineage>
        <taxon>Eukaryota</taxon>
        <taxon>Metazoa</taxon>
        <taxon>Ecdysozoa</taxon>
        <taxon>Arthropoda</taxon>
        <taxon>Crustacea</taxon>
        <taxon>Branchiopoda</taxon>
        <taxon>Diplostraca</taxon>
        <taxon>Cladocera</taxon>
        <taxon>Anomopoda</taxon>
        <taxon>Daphniidae</taxon>
        <taxon>Daphnia</taxon>
    </lineage>
</organism>
<proteinExistence type="predicted"/>
<comment type="caution">
    <text evidence="2">The sequence shown here is derived from an EMBL/GenBank/DDBJ whole genome shotgun (WGS) entry which is preliminary data.</text>
</comment>
<name>A0ABQ9ZPV7_9CRUS</name>
<feature type="region of interest" description="Disordered" evidence="1">
    <location>
        <begin position="54"/>
        <end position="82"/>
    </location>
</feature>
<dbReference type="Proteomes" id="UP001234178">
    <property type="component" value="Unassembled WGS sequence"/>
</dbReference>
<protein>
    <submittedName>
        <fullName evidence="2">Uncharacterized protein</fullName>
    </submittedName>
</protein>
<dbReference type="EMBL" id="JAOYFB010000004">
    <property type="protein sequence ID" value="KAK4014957.1"/>
    <property type="molecule type" value="Genomic_DNA"/>
</dbReference>
<evidence type="ECO:0000313" key="2">
    <source>
        <dbReference type="EMBL" id="KAK4014957.1"/>
    </source>
</evidence>
<sequence length="82" mass="9599">MRTSLDRFSCRSKTAVDRDEQWQHFMRGLPQTKEIEPIRFCDLTCTRRLIYFSDPESGSCRPDWSPLPSKTSRAGRSPRSTM</sequence>